<dbReference type="AlphaFoldDB" id="A0ABD5YIM4"/>
<dbReference type="PROSITE" id="PS50926">
    <property type="entry name" value="TRAM"/>
    <property type="match status" value="1"/>
</dbReference>
<protein>
    <submittedName>
        <fullName evidence="3">TRAM domain-containing protein</fullName>
    </submittedName>
</protein>
<dbReference type="SUPFAM" id="SSF50249">
    <property type="entry name" value="Nucleic acid-binding proteins"/>
    <property type="match status" value="1"/>
</dbReference>
<name>A0ABD5YIM4_9EURY</name>
<dbReference type="Pfam" id="PF01938">
    <property type="entry name" value="TRAM"/>
    <property type="match status" value="1"/>
</dbReference>
<reference evidence="3 4" key="1">
    <citation type="journal article" date="2019" name="Int. J. Syst. Evol. Microbiol.">
        <title>The Global Catalogue of Microorganisms (GCM) 10K type strain sequencing project: providing services to taxonomists for standard genome sequencing and annotation.</title>
        <authorList>
            <consortium name="The Broad Institute Genomics Platform"/>
            <consortium name="The Broad Institute Genome Sequencing Center for Infectious Disease"/>
            <person name="Wu L."/>
            <person name="Ma J."/>
        </authorList>
    </citation>
    <scope>NUCLEOTIDE SEQUENCE [LARGE SCALE GENOMIC DNA]</scope>
    <source>
        <strain evidence="3 4">RDMS1</strain>
    </source>
</reference>
<evidence type="ECO:0000259" key="2">
    <source>
        <dbReference type="PROSITE" id="PS50926"/>
    </source>
</evidence>
<evidence type="ECO:0000313" key="4">
    <source>
        <dbReference type="Proteomes" id="UP001596417"/>
    </source>
</evidence>
<keyword evidence="4" id="KW-1185">Reference proteome</keyword>
<evidence type="ECO:0000313" key="3">
    <source>
        <dbReference type="EMBL" id="MFC7189035.1"/>
    </source>
</evidence>
<gene>
    <name evidence="3" type="ORF">ACFQL7_03670</name>
</gene>
<organism evidence="3 4">
    <name type="scientific">Halocatena marina</name>
    <dbReference type="NCBI Taxonomy" id="2934937"/>
    <lineage>
        <taxon>Archaea</taxon>
        <taxon>Methanobacteriati</taxon>
        <taxon>Methanobacteriota</taxon>
        <taxon>Stenosarchaea group</taxon>
        <taxon>Halobacteria</taxon>
        <taxon>Halobacteriales</taxon>
        <taxon>Natronomonadaceae</taxon>
        <taxon>Halocatena</taxon>
    </lineage>
</organism>
<comment type="caution">
    <text evidence="3">The sequence shown here is derived from an EMBL/GenBank/DDBJ whole genome shotgun (WGS) entry which is preliminary data.</text>
</comment>
<dbReference type="Proteomes" id="UP001596417">
    <property type="component" value="Unassembled WGS sequence"/>
</dbReference>
<feature type="region of interest" description="Disordered" evidence="1">
    <location>
        <begin position="53"/>
        <end position="73"/>
    </location>
</feature>
<dbReference type="InterPro" id="IPR012340">
    <property type="entry name" value="NA-bd_OB-fold"/>
</dbReference>
<dbReference type="RefSeq" id="WP_248904806.1">
    <property type="nucleotide sequence ID" value="NZ_CP109979.1"/>
</dbReference>
<dbReference type="GeneID" id="76198593"/>
<sequence>MVEISDNLRTVFTGTVEHRGDDYVIEIPDDEVTHGTISPGSVYRIALLNTPDSDGFVETETEATEPTPPVTEGDQRTVTIEAVGSEGDGIAKVERGYVIIVPDCNPGDEVEVEIERVTPTVAFADLANEHSVAPSESPNE</sequence>
<accession>A0ABD5YIM4</accession>
<feature type="domain" description="TRAM" evidence="2">
    <location>
        <begin position="69"/>
        <end position="128"/>
    </location>
</feature>
<dbReference type="Gene3D" id="2.40.50.140">
    <property type="entry name" value="Nucleic acid-binding proteins"/>
    <property type="match status" value="1"/>
</dbReference>
<evidence type="ECO:0000256" key="1">
    <source>
        <dbReference type="SAM" id="MobiDB-lite"/>
    </source>
</evidence>
<dbReference type="InterPro" id="IPR002792">
    <property type="entry name" value="TRAM_dom"/>
</dbReference>
<proteinExistence type="predicted"/>
<dbReference type="EMBL" id="JBHTAX010000001">
    <property type="protein sequence ID" value="MFC7189035.1"/>
    <property type="molecule type" value="Genomic_DNA"/>
</dbReference>